<dbReference type="AlphaFoldDB" id="A0A433A0Z2"/>
<reference evidence="3 4" key="1">
    <citation type="journal article" date="2018" name="New Phytol.">
        <title>Phylogenomics of Endogonaceae and evolution of mycorrhizas within Mucoromycota.</title>
        <authorList>
            <person name="Chang Y."/>
            <person name="Desiro A."/>
            <person name="Na H."/>
            <person name="Sandor L."/>
            <person name="Lipzen A."/>
            <person name="Clum A."/>
            <person name="Barry K."/>
            <person name="Grigoriev I.V."/>
            <person name="Martin F.M."/>
            <person name="Stajich J.E."/>
            <person name="Smith M.E."/>
            <person name="Bonito G."/>
            <person name="Spatafora J.W."/>
        </authorList>
    </citation>
    <scope>NUCLEOTIDE SEQUENCE [LARGE SCALE GENOMIC DNA]</scope>
    <source>
        <strain evidence="3 4">GMNB39</strain>
    </source>
</reference>
<dbReference type="EMBL" id="RBNI01021651">
    <property type="protein sequence ID" value="RUO96391.1"/>
    <property type="molecule type" value="Genomic_DNA"/>
</dbReference>
<protein>
    <submittedName>
        <fullName evidence="3">Uncharacterized protein</fullName>
    </submittedName>
</protein>
<name>A0A433A0Z2_9FUNG</name>
<keyword evidence="4" id="KW-1185">Reference proteome</keyword>
<keyword evidence="2" id="KW-1133">Transmembrane helix</keyword>
<accession>A0A433A0Z2</accession>
<keyword evidence="2" id="KW-0472">Membrane</keyword>
<keyword evidence="2" id="KW-0812">Transmembrane</keyword>
<evidence type="ECO:0000256" key="2">
    <source>
        <dbReference type="SAM" id="Phobius"/>
    </source>
</evidence>
<feature type="transmembrane region" description="Helical" evidence="2">
    <location>
        <begin position="234"/>
        <end position="267"/>
    </location>
</feature>
<feature type="region of interest" description="Disordered" evidence="1">
    <location>
        <begin position="25"/>
        <end position="44"/>
    </location>
</feature>
<gene>
    <name evidence="3" type="ORF">BC936DRAFT_142118</name>
</gene>
<proteinExistence type="predicted"/>
<sequence length="295" mass="33325">MSVLSEYTRILLQRTRDSILYSTNLAQPVNDDDDDDDDEDNDPASMFFSVPGVSVHRVQESIPLTDSLALRDGGIRHGGGGALQDVNEADYDEYVDEDGQRNVNGYSVGNIGYSDYSYSSRVSEMPSDMEELPLLALNYIELMSPYFLRAYARRRRPSIWTSRHLSLPPTQINTHFPNLFCRLPQHWTPCPCLNYPYGNPSRCFSNHPPCFSVQIPSGITTVRPKRKFRDPIFALLYALTMVTFLITGIVLLCITTVSISTFVQFAWRAARLSTSLETASRKTVFDTIRNSAEPL</sequence>
<comment type="caution">
    <text evidence="3">The sequence shown here is derived from an EMBL/GenBank/DDBJ whole genome shotgun (WGS) entry which is preliminary data.</text>
</comment>
<dbReference type="OrthoDB" id="420519at2759"/>
<dbReference type="Proteomes" id="UP000268093">
    <property type="component" value="Unassembled WGS sequence"/>
</dbReference>
<organism evidence="3 4">
    <name type="scientific">Jimgerdemannia flammicorona</name>
    <dbReference type="NCBI Taxonomy" id="994334"/>
    <lineage>
        <taxon>Eukaryota</taxon>
        <taxon>Fungi</taxon>
        <taxon>Fungi incertae sedis</taxon>
        <taxon>Mucoromycota</taxon>
        <taxon>Mucoromycotina</taxon>
        <taxon>Endogonomycetes</taxon>
        <taxon>Endogonales</taxon>
        <taxon>Endogonaceae</taxon>
        <taxon>Jimgerdemannia</taxon>
    </lineage>
</organism>
<feature type="compositionally biased region" description="Acidic residues" evidence="1">
    <location>
        <begin position="30"/>
        <end position="42"/>
    </location>
</feature>
<evidence type="ECO:0000313" key="4">
    <source>
        <dbReference type="Proteomes" id="UP000268093"/>
    </source>
</evidence>
<evidence type="ECO:0000256" key="1">
    <source>
        <dbReference type="SAM" id="MobiDB-lite"/>
    </source>
</evidence>
<evidence type="ECO:0000313" key="3">
    <source>
        <dbReference type="EMBL" id="RUO96391.1"/>
    </source>
</evidence>